<accession>A0A816CG59</accession>
<sequence>MNLIISAPHGGNVNPTDVPDRSSGGCGRKLNSTAFYCTWNYNDTCVENANPCDLGAIRDVLTDEFAQNIANELNKTWGYKPFVVLGVWSRGKVEFNRPIIEGTLQQPESVASFQGYHSFISQTVDQIKQKFGTGLVIDLHGNAFNYTMAGYLLKSKHLSVDNLNTLTVNSSIEPLCGSDRNECIRGLSSFGTKLEQKGLGVVYPSFSNPKPGNLTYFEGGYITSNYISKINAIQIELPAAISSTKNRTDNAKKYAQVIVEYMRERNILRLNTAAT</sequence>
<evidence type="ECO:0000313" key="3">
    <source>
        <dbReference type="EMBL" id="CAF1621760.1"/>
    </source>
</evidence>
<dbReference type="EMBL" id="CAJNOL010006788">
    <property type="protein sequence ID" value="CAF1621760.1"/>
    <property type="molecule type" value="Genomic_DNA"/>
</dbReference>
<dbReference type="AlphaFoldDB" id="A0A816CG59"/>
<evidence type="ECO:0000313" key="2">
    <source>
        <dbReference type="EMBL" id="CAF1394564.1"/>
    </source>
</evidence>
<gene>
    <name evidence="3" type="ORF">JXQ802_LOCUS50685</name>
    <name evidence="2" type="ORF">PYM288_LOCUS34508</name>
</gene>
<evidence type="ECO:0000256" key="1">
    <source>
        <dbReference type="SAM" id="MobiDB-lite"/>
    </source>
</evidence>
<dbReference type="Proteomes" id="UP000663854">
    <property type="component" value="Unassembled WGS sequence"/>
</dbReference>
<feature type="region of interest" description="Disordered" evidence="1">
    <location>
        <begin position="1"/>
        <end position="23"/>
    </location>
</feature>
<comment type="caution">
    <text evidence="3">The sequence shown here is derived from an EMBL/GenBank/DDBJ whole genome shotgun (WGS) entry which is preliminary data.</text>
</comment>
<keyword evidence="4" id="KW-1185">Reference proteome</keyword>
<evidence type="ECO:0008006" key="5">
    <source>
        <dbReference type="Google" id="ProtNLM"/>
    </source>
</evidence>
<proteinExistence type="predicted"/>
<dbReference type="Proteomes" id="UP000663870">
    <property type="component" value="Unassembled WGS sequence"/>
</dbReference>
<reference evidence="3" key="1">
    <citation type="submission" date="2021-02" db="EMBL/GenBank/DDBJ databases">
        <authorList>
            <person name="Nowell W R."/>
        </authorList>
    </citation>
    <scope>NUCLEOTIDE SEQUENCE</scope>
</reference>
<dbReference type="Gene3D" id="3.40.630.40">
    <property type="entry name" value="Zn-dependent exopeptidases"/>
    <property type="match status" value="1"/>
</dbReference>
<dbReference type="EMBL" id="CAJNOH010005302">
    <property type="protein sequence ID" value="CAF1394564.1"/>
    <property type="molecule type" value="Genomic_DNA"/>
</dbReference>
<organism evidence="3 4">
    <name type="scientific">Rotaria sordida</name>
    <dbReference type="NCBI Taxonomy" id="392033"/>
    <lineage>
        <taxon>Eukaryota</taxon>
        <taxon>Metazoa</taxon>
        <taxon>Spiralia</taxon>
        <taxon>Gnathifera</taxon>
        <taxon>Rotifera</taxon>
        <taxon>Eurotatoria</taxon>
        <taxon>Bdelloidea</taxon>
        <taxon>Philodinida</taxon>
        <taxon>Philodinidae</taxon>
        <taxon>Rotaria</taxon>
    </lineage>
</organism>
<name>A0A816CG59_9BILA</name>
<protein>
    <recommendedName>
        <fullName evidence="5">N-formylglutamate amidohydrolase</fullName>
    </recommendedName>
</protein>
<evidence type="ECO:0000313" key="4">
    <source>
        <dbReference type="Proteomes" id="UP000663870"/>
    </source>
</evidence>